<sequence>MGGSSRQKAGEGKGGQRQQARGKGGAIHAPLITAAACKRKIREAFHDARPIMSNMTIPRTTKDAEDMVKQVARLLDEDGKAPSLAELADAVDYSPGHLQRVFKQVTGLSPAAFARAIREERAVAALENGARVTDAIYDAGFDSPARFYAAMQRRLGMAPSAWRRGGAGVRIGWTVAESSLGPVLVAATQSGICRVAFGEGEDDLHTRFPNADLVENAVPDDLAKKVVAVIERPSHRADVPLDVGGTPFQRRVWEQLNAIPAGETRSYADIAEAIGNPKASRAVGGANGANPVAVIVPCHRVVAADGTLGGYAYGTKIKAELLRRERA</sequence>
<keyword evidence="15" id="KW-1185">Reference proteome</keyword>
<dbReference type="InterPro" id="IPR023546">
    <property type="entry name" value="MGMT"/>
</dbReference>
<dbReference type="GO" id="GO:0006307">
    <property type="term" value="P:DNA alkylation repair"/>
    <property type="evidence" value="ECO:0007669"/>
    <property type="project" value="UniProtKB-UniRule"/>
</dbReference>
<dbReference type="HAMAP" id="MF_00772">
    <property type="entry name" value="OGT"/>
    <property type="match status" value="1"/>
</dbReference>
<evidence type="ECO:0000256" key="11">
    <source>
        <dbReference type="HAMAP-Rule" id="MF_00772"/>
    </source>
</evidence>
<keyword evidence="8" id="KW-0804">Transcription</keyword>
<dbReference type="PANTHER" id="PTHR10815">
    <property type="entry name" value="METHYLATED-DNA--PROTEIN-CYSTEINE METHYLTRANSFERASE"/>
    <property type="match status" value="1"/>
</dbReference>
<comment type="function">
    <text evidence="11">Involved in the cellular defense against the biological effects of O6-methylguanine (O6-MeG) and O4-methylthymine (O4-MeT) in DNA. Repairs the methylated nucleobase in DNA by stoichiometrically transferring the methyl group to a cysteine residue in the enzyme. This is a suicide reaction: the enzyme is irreversibly inactivated.</text>
</comment>
<comment type="subcellular location">
    <subcellularLocation>
        <location evidence="11">Cytoplasm</location>
    </subcellularLocation>
</comment>
<dbReference type="SUPFAM" id="SSF46767">
    <property type="entry name" value="Methylated DNA-protein cysteine methyltransferase, C-terminal domain"/>
    <property type="match status" value="1"/>
</dbReference>
<comment type="similarity">
    <text evidence="2 11">Belongs to the MGMT family.</text>
</comment>
<dbReference type="Pfam" id="PF02870">
    <property type="entry name" value="Methyltransf_1N"/>
    <property type="match status" value="1"/>
</dbReference>
<keyword evidence="6 11" id="KW-0227">DNA damage</keyword>
<evidence type="ECO:0000256" key="7">
    <source>
        <dbReference type="ARBA" id="ARBA00023015"/>
    </source>
</evidence>
<dbReference type="FunFam" id="1.10.10.10:FF:000214">
    <property type="entry name" value="Methylated-DNA--protein-cysteine methyltransferase"/>
    <property type="match status" value="1"/>
</dbReference>
<keyword evidence="9 11" id="KW-0234">DNA repair</keyword>
<dbReference type="GO" id="GO:0032259">
    <property type="term" value="P:methylation"/>
    <property type="evidence" value="ECO:0007669"/>
    <property type="project" value="UniProtKB-KW"/>
</dbReference>
<dbReference type="PROSITE" id="PS01124">
    <property type="entry name" value="HTH_ARAC_FAMILY_2"/>
    <property type="match status" value="1"/>
</dbReference>
<dbReference type="Pfam" id="PF12833">
    <property type="entry name" value="HTH_18"/>
    <property type="match status" value="1"/>
</dbReference>
<comment type="caution">
    <text evidence="14">The sequence shown here is derived from an EMBL/GenBank/DDBJ whole genome shotgun (WGS) entry which is preliminary data.</text>
</comment>
<dbReference type="Pfam" id="PF01035">
    <property type="entry name" value="DNA_binding_1"/>
    <property type="match status" value="1"/>
</dbReference>
<feature type="active site" description="Nucleophile; methyl group acceptor" evidence="11">
    <location>
        <position position="298"/>
    </location>
</feature>
<dbReference type="InterPro" id="IPR009057">
    <property type="entry name" value="Homeodomain-like_sf"/>
</dbReference>
<dbReference type="OrthoDB" id="9802228at2"/>
<dbReference type="SUPFAM" id="SSF53155">
    <property type="entry name" value="Methylated DNA-protein cysteine methyltransferase domain"/>
    <property type="match status" value="1"/>
</dbReference>
<evidence type="ECO:0000256" key="10">
    <source>
        <dbReference type="ARBA" id="ARBA00049348"/>
    </source>
</evidence>
<evidence type="ECO:0000256" key="8">
    <source>
        <dbReference type="ARBA" id="ARBA00023163"/>
    </source>
</evidence>
<comment type="catalytic activity">
    <reaction evidence="10 11">
        <text>a 6-O-methyl-2'-deoxyguanosine in DNA + L-cysteinyl-[protein] = S-methyl-L-cysteinyl-[protein] + a 2'-deoxyguanosine in DNA</text>
        <dbReference type="Rhea" id="RHEA:24000"/>
        <dbReference type="Rhea" id="RHEA-COMP:10131"/>
        <dbReference type="Rhea" id="RHEA-COMP:10132"/>
        <dbReference type="Rhea" id="RHEA-COMP:11367"/>
        <dbReference type="Rhea" id="RHEA-COMP:11368"/>
        <dbReference type="ChEBI" id="CHEBI:29950"/>
        <dbReference type="ChEBI" id="CHEBI:82612"/>
        <dbReference type="ChEBI" id="CHEBI:85445"/>
        <dbReference type="ChEBI" id="CHEBI:85448"/>
        <dbReference type="EC" id="2.1.1.63"/>
    </reaction>
</comment>
<dbReference type="Gene3D" id="1.10.10.60">
    <property type="entry name" value="Homeodomain-like"/>
    <property type="match status" value="2"/>
</dbReference>
<name>A0A4T3F4W4_9SPHN</name>
<evidence type="ECO:0000256" key="9">
    <source>
        <dbReference type="ARBA" id="ARBA00023204"/>
    </source>
</evidence>
<feature type="domain" description="HTH araC/xylS-type" evidence="13">
    <location>
        <begin position="65"/>
        <end position="165"/>
    </location>
</feature>
<accession>A0A4T3F4W4</accession>
<dbReference type="GO" id="GO:0043565">
    <property type="term" value="F:sequence-specific DNA binding"/>
    <property type="evidence" value="ECO:0007669"/>
    <property type="project" value="InterPro"/>
</dbReference>
<dbReference type="GO" id="GO:0003908">
    <property type="term" value="F:methylated-DNA-[protein]-cysteine S-methyltransferase activity"/>
    <property type="evidence" value="ECO:0007669"/>
    <property type="project" value="UniProtKB-UniRule"/>
</dbReference>
<dbReference type="GO" id="GO:0005737">
    <property type="term" value="C:cytoplasm"/>
    <property type="evidence" value="ECO:0007669"/>
    <property type="project" value="UniProtKB-SubCell"/>
</dbReference>
<dbReference type="SMART" id="SM00342">
    <property type="entry name" value="HTH_ARAC"/>
    <property type="match status" value="1"/>
</dbReference>
<protein>
    <recommendedName>
        <fullName evidence="11">Methylated-DNA--protein-cysteine methyltransferase</fullName>
        <ecNumber evidence="11">2.1.1.63</ecNumber>
    </recommendedName>
    <alternativeName>
        <fullName evidence="11">6-O-methylguanine-DNA methyltransferase</fullName>
        <shortName evidence="11">MGMT</shortName>
    </alternativeName>
    <alternativeName>
        <fullName evidence="11">O-6-methylguanine-DNA-alkyltransferase</fullName>
    </alternativeName>
</protein>
<organism evidence="14 15">
    <name type="scientific">Alteraurantiacibacter aquimixticola</name>
    <dbReference type="NCBI Taxonomy" id="2489173"/>
    <lineage>
        <taxon>Bacteria</taxon>
        <taxon>Pseudomonadati</taxon>
        <taxon>Pseudomonadota</taxon>
        <taxon>Alphaproteobacteria</taxon>
        <taxon>Sphingomonadales</taxon>
        <taxon>Erythrobacteraceae</taxon>
        <taxon>Alteraurantiacibacter</taxon>
    </lineage>
</organism>
<proteinExistence type="inferred from homology"/>
<dbReference type="EMBL" id="SSHH01000001">
    <property type="protein sequence ID" value="TIX51851.1"/>
    <property type="molecule type" value="Genomic_DNA"/>
</dbReference>
<dbReference type="EC" id="2.1.1.63" evidence="11"/>
<keyword evidence="5 11" id="KW-0808">Transferase</keyword>
<comment type="miscellaneous">
    <text evidence="11">This enzyme catalyzes only one turnover and therefore is not strictly catalytic. According to one definition, an enzyme is a biocatalyst that acts repeatedly and over many reaction cycles.</text>
</comment>
<reference evidence="14 15" key="1">
    <citation type="submission" date="2019-04" db="EMBL/GenBank/DDBJ databases">
        <title>Altererythrobacter aquimixticola sp. nov., isolated from sediment of junction between the ocean and a freshwater spring.</title>
        <authorList>
            <person name="Yoon J.-H."/>
        </authorList>
    </citation>
    <scope>NUCLEOTIDE SEQUENCE [LARGE SCALE GENOMIC DNA]</scope>
    <source>
        <strain evidence="14 15">SSKS-13</strain>
    </source>
</reference>
<dbReference type="PROSITE" id="PS00374">
    <property type="entry name" value="MGMT"/>
    <property type="match status" value="1"/>
</dbReference>
<evidence type="ECO:0000256" key="2">
    <source>
        <dbReference type="ARBA" id="ARBA00008711"/>
    </source>
</evidence>
<keyword evidence="3 11" id="KW-0963">Cytoplasm</keyword>
<gene>
    <name evidence="14" type="ORF">E5222_05255</name>
</gene>
<dbReference type="PANTHER" id="PTHR10815:SF14">
    <property type="entry name" value="BIFUNCTIONAL TRANSCRIPTIONAL ACTIVATOR_DNA REPAIR ENZYME ADA"/>
    <property type="match status" value="1"/>
</dbReference>
<dbReference type="InterPro" id="IPR036217">
    <property type="entry name" value="MethylDNA_cys_MeTrfase_DNAb"/>
</dbReference>
<feature type="region of interest" description="Disordered" evidence="12">
    <location>
        <begin position="1"/>
        <end position="27"/>
    </location>
</feature>
<dbReference type="SUPFAM" id="SSF46689">
    <property type="entry name" value="Homeodomain-like"/>
    <property type="match status" value="2"/>
</dbReference>
<evidence type="ECO:0000259" key="13">
    <source>
        <dbReference type="PROSITE" id="PS01124"/>
    </source>
</evidence>
<evidence type="ECO:0000256" key="5">
    <source>
        <dbReference type="ARBA" id="ARBA00022679"/>
    </source>
</evidence>
<dbReference type="Proteomes" id="UP000309389">
    <property type="component" value="Unassembled WGS sequence"/>
</dbReference>
<dbReference type="AlphaFoldDB" id="A0A4T3F4W4"/>
<dbReference type="GO" id="GO:0003700">
    <property type="term" value="F:DNA-binding transcription factor activity"/>
    <property type="evidence" value="ECO:0007669"/>
    <property type="project" value="InterPro"/>
</dbReference>
<comment type="catalytic activity">
    <reaction evidence="1 11">
        <text>a 4-O-methyl-thymidine in DNA + L-cysteinyl-[protein] = a thymidine in DNA + S-methyl-L-cysteinyl-[protein]</text>
        <dbReference type="Rhea" id="RHEA:53428"/>
        <dbReference type="Rhea" id="RHEA-COMP:10131"/>
        <dbReference type="Rhea" id="RHEA-COMP:10132"/>
        <dbReference type="Rhea" id="RHEA-COMP:13555"/>
        <dbReference type="Rhea" id="RHEA-COMP:13556"/>
        <dbReference type="ChEBI" id="CHEBI:29950"/>
        <dbReference type="ChEBI" id="CHEBI:82612"/>
        <dbReference type="ChEBI" id="CHEBI:137386"/>
        <dbReference type="ChEBI" id="CHEBI:137387"/>
        <dbReference type="EC" id="2.1.1.63"/>
    </reaction>
</comment>
<evidence type="ECO:0000256" key="1">
    <source>
        <dbReference type="ARBA" id="ARBA00001286"/>
    </source>
</evidence>
<dbReference type="InterPro" id="IPR001497">
    <property type="entry name" value="MethylDNA_cys_MeTrfase_AS"/>
</dbReference>
<dbReference type="Gene3D" id="3.30.160.70">
    <property type="entry name" value="Methylated DNA-protein cysteine methyltransferase domain"/>
    <property type="match status" value="1"/>
</dbReference>
<evidence type="ECO:0000256" key="6">
    <source>
        <dbReference type="ARBA" id="ARBA00022763"/>
    </source>
</evidence>
<keyword evidence="4 11" id="KW-0489">Methyltransferase</keyword>
<dbReference type="InterPro" id="IPR036631">
    <property type="entry name" value="MGMT_N_sf"/>
</dbReference>
<dbReference type="CDD" id="cd06445">
    <property type="entry name" value="ATase"/>
    <property type="match status" value="1"/>
</dbReference>
<dbReference type="InterPro" id="IPR036388">
    <property type="entry name" value="WH-like_DNA-bd_sf"/>
</dbReference>
<dbReference type="NCBIfam" id="TIGR00589">
    <property type="entry name" value="ogt"/>
    <property type="match status" value="1"/>
</dbReference>
<evidence type="ECO:0000313" key="14">
    <source>
        <dbReference type="EMBL" id="TIX51851.1"/>
    </source>
</evidence>
<dbReference type="InterPro" id="IPR008332">
    <property type="entry name" value="MethylG_MeTrfase_N"/>
</dbReference>
<dbReference type="Gene3D" id="1.10.10.10">
    <property type="entry name" value="Winged helix-like DNA-binding domain superfamily/Winged helix DNA-binding domain"/>
    <property type="match status" value="1"/>
</dbReference>
<keyword evidence="7" id="KW-0805">Transcription regulation</keyword>
<dbReference type="InterPro" id="IPR018060">
    <property type="entry name" value="HTH_AraC"/>
</dbReference>
<evidence type="ECO:0000256" key="4">
    <source>
        <dbReference type="ARBA" id="ARBA00022603"/>
    </source>
</evidence>
<evidence type="ECO:0000313" key="15">
    <source>
        <dbReference type="Proteomes" id="UP000309389"/>
    </source>
</evidence>
<dbReference type="InterPro" id="IPR014048">
    <property type="entry name" value="MethylDNA_cys_MeTrfase_DNA-bd"/>
</dbReference>
<evidence type="ECO:0000256" key="12">
    <source>
        <dbReference type="SAM" id="MobiDB-lite"/>
    </source>
</evidence>
<evidence type="ECO:0000256" key="3">
    <source>
        <dbReference type="ARBA" id="ARBA00022490"/>
    </source>
</evidence>